<keyword evidence="1" id="KW-0175">Coiled coil</keyword>
<dbReference type="EMBL" id="CZKA01000002">
    <property type="protein sequence ID" value="CUR53944.1"/>
    <property type="molecule type" value="Genomic_DNA"/>
</dbReference>
<evidence type="ECO:0000256" key="1">
    <source>
        <dbReference type="SAM" id="Coils"/>
    </source>
</evidence>
<dbReference type="InterPro" id="IPR010298">
    <property type="entry name" value="YacP-like"/>
</dbReference>
<gene>
    <name evidence="2" type="ORF">NOCA2100077</name>
</gene>
<organism evidence="2">
    <name type="scientific">metagenome</name>
    <dbReference type="NCBI Taxonomy" id="256318"/>
    <lineage>
        <taxon>unclassified sequences</taxon>
        <taxon>metagenomes</taxon>
    </lineage>
</organism>
<protein>
    <submittedName>
        <fullName evidence="2">Uncharacterized protein</fullName>
    </submittedName>
</protein>
<feature type="coiled-coil region" evidence="1">
    <location>
        <begin position="138"/>
        <end position="243"/>
    </location>
</feature>
<dbReference type="AlphaFoldDB" id="A0A2P2BW27"/>
<proteinExistence type="predicted"/>
<dbReference type="Pfam" id="PF05991">
    <property type="entry name" value="NYN_YacP"/>
    <property type="match status" value="1"/>
</dbReference>
<dbReference type="PANTHER" id="PTHR34547:SF1">
    <property type="entry name" value="YACP-LIKE NYN DOMAIN PROTEIN"/>
    <property type="match status" value="1"/>
</dbReference>
<dbReference type="PANTHER" id="PTHR34547">
    <property type="entry name" value="YACP-LIKE NYN DOMAIN PROTEIN"/>
    <property type="match status" value="1"/>
</dbReference>
<sequence length="438" mass="46584">MTAEPTDSQALSEVVRARIVALTAEVLPSVTPLPAPLKRVADFAASRRARLGARQIALSIGMDDEFRGHVATQVAVLLPELATAVRDGEVPDTADPVEVAALTWLLRPEGWQEAFATAERRVVEHQRSIGSGRDAGELERLRARLAEAEQAARDQKLRAREQVETLKAENSVLRRKLGDAREAERAARELGQEAAVSAKAVADSAQSAAAAGDAELRRLRARVAELEAAAGTARRESRAERDEGTLRARLLLDTVLDAAQGLRRELSLPTVSGSPADRVEAALVSTEAGVRSTSAAGTLGPSSASLLENYLALPRVRLVIDGYNVSKSAWPDSSLEAQRVRLLAAIAPLVARTKAETTVVFDAASSAARPPVNPPRGVKVIFSPLGVIADDVIRDLVNAEPEGRVVVVVSSDREVVTDVRRAGARTVDAAALISLVTR</sequence>
<evidence type="ECO:0000313" key="2">
    <source>
        <dbReference type="EMBL" id="CUR53944.1"/>
    </source>
</evidence>
<reference evidence="2" key="1">
    <citation type="submission" date="2015-08" db="EMBL/GenBank/DDBJ databases">
        <authorList>
            <person name="Babu N.S."/>
            <person name="Beckwith C.J."/>
            <person name="Beseler K.G."/>
            <person name="Brison A."/>
            <person name="Carone J.V."/>
            <person name="Caskin T.P."/>
            <person name="Diamond M."/>
            <person name="Durham M.E."/>
            <person name="Foxe J.M."/>
            <person name="Go M."/>
            <person name="Henderson B.A."/>
            <person name="Jones I.B."/>
            <person name="McGettigan J.A."/>
            <person name="Micheletti S.J."/>
            <person name="Nasrallah M.E."/>
            <person name="Ortiz D."/>
            <person name="Piller C.R."/>
            <person name="Privatt S.R."/>
            <person name="Schneider S.L."/>
            <person name="Sharp S."/>
            <person name="Smith T.C."/>
            <person name="Stanton J.D."/>
            <person name="Ullery H.E."/>
            <person name="Wilson R.J."/>
            <person name="Serrano M.G."/>
            <person name="Buck G."/>
            <person name="Lee V."/>
            <person name="Wang Y."/>
            <person name="Carvalho R."/>
            <person name="Voegtly L."/>
            <person name="Shi R."/>
            <person name="Duckworth R."/>
            <person name="Johnson A."/>
            <person name="Loviza R."/>
            <person name="Walstead R."/>
            <person name="Shah Z."/>
            <person name="Kiflezghi M."/>
            <person name="Wade K."/>
            <person name="Ball S.L."/>
            <person name="Bradley K.W."/>
            <person name="Asai D.J."/>
            <person name="Bowman C.A."/>
            <person name="Russell D.A."/>
            <person name="Pope W.H."/>
            <person name="Jacobs-Sera D."/>
            <person name="Hendrix R.W."/>
            <person name="Hatfull G.F."/>
        </authorList>
    </citation>
    <scope>NUCLEOTIDE SEQUENCE</scope>
</reference>
<accession>A0A2P2BW27</accession>
<name>A0A2P2BW27_9ZZZZ</name>